<sequence>MYIFVTDIDKAITSSFIVLTLTSNGISSPDTIQRELLTLIAVDAHCMVYPVRQHLSAGPQDNSSLRSVIEKPPIGGKELLPLTSSQLDGFRLHPGPLPEQYRYINQTPIKKQK</sequence>
<comment type="function">
    <text evidence="5">Component of the Mediator complex, a coactivator involved in the regulated transcription of nearly all RNA polymerase II-dependent genes. Mediator functions as a bridge to convey information from gene-specific regulatory proteins to the basal RNA polymerase II transcription machinery. Mediator is recruited to promoters by direct interactions with regulatory proteins and serves as a scaffold for the assembly of a functional preinitiation complex with RNA polymerase II and the general transcription factors.</text>
</comment>
<evidence type="ECO:0000256" key="3">
    <source>
        <dbReference type="ARBA" id="ARBA00023163"/>
    </source>
</evidence>
<comment type="subunit">
    <text evidence="5">Component of the Mediator complex.</text>
</comment>
<dbReference type="AlphaFoldDB" id="A0AAN7Q213"/>
<evidence type="ECO:0000256" key="4">
    <source>
        <dbReference type="ARBA" id="ARBA00023242"/>
    </source>
</evidence>
<proteinExistence type="inferred from homology"/>
<evidence type="ECO:0000313" key="6">
    <source>
        <dbReference type="EMBL" id="KAK4883384.1"/>
    </source>
</evidence>
<name>A0AAN7Q213_9COLE</name>
<keyword evidence="4 5" id="KW-0539">Nucleus</keyword>
<protein>
    <recommendedName>
        <fullName evidence="5">Mediator of RNA polymerase II transcription subunit 19</fullName>
    </recommendedName>
    <alternativeName>
        <fullName evidence="5">Mediator complex subunit 19</fullName>
    </alternativeName>
</protein>
<dbReference type="InterPro" id="IPR019403">
    <property type="entry name" value="Mediator_Med19_met"/>
</dbReference>
<evidence type="ECO:0000256" key="1">
    <source>
        <dbReference type="ARBA" id="ARBA00004123"/>
    </source>
</evidence>
<dbReference type="GO" id="GO:0006357">
    <property type="term" value="P:regulation of transcription by RNA polymerase II"/>
    <property type="evidence" value="ECO:0007669"/>
    <property type="project" value="InterPro"/>
</dbReference>
<reference evidence="7" key="1">
    <citation type="submission" date="2023-01" db="EMBL/GenBank/DDBJ databases">
        <title>Key to firefly adult light organ development and bioluminescence: homeobox transcription factors regulate luciferase expression and transportation to peroxisome.</title>
        <authorList>
            <person name="Fu X."/>
        </authorList>
    </citation>
    <scope>NUCLEOTIDE SEQUENCE [LARGE SCALE GENOMIC DNA]</scope>
</reference>
<dbReference type="GO" id="GO:0016592">
    <property type="term" value="C:mediator complex"/>
    <property type="evidence" value="ECO:0007669"/>
    <property type="project" value="InterPro"/>
</dbReference>
<gene>
    <name evidence="5" type="primary">MED19</name>
    <name evidence="6" type="ORF">RN001_006703</name>
</gene>
<keyword evidence="3 5" id="KW-0804">Transcription</keyword>
<comment type="subcellular location">
    <subcellularLocation>
        <location evidence="1 5">Nucleus</location>
    </subcellularLocation>
</comment>
<dbReference type="EMBL" id="JARPUR010000002">
    <property type="protein sequence ID" value="KAK4883384.1"/>
    <property type="molecule type" value="Genomic_DNA"/>
</dbReference>
<dbReference type="Proteomes" id="UP001353858">
    <property type="component" value="Unassembled WGS sequence"/>
</dbReference>
<dbReference type="GO" id="GO:0003712">
    <property type="term" value="F:transcription coregulator activity"/>
    <property type="evidence" value="ECO:0007669"/>
    <property type="project" value="InterPro"/>
</dbReference>
<dbReference type="Pfam" id="PF10278">
    <property type="entry name" value="Med19"/>
    <property type="match status" value="1"/>
</dbReference>
<comment type="caution">
    <text evidence="6">The sequence shown here is derived from an EMBL/GenBank/DDBJ whole genome shotgun (WGS) entry which is preliminary data.</text>
</comment>
<evidence type="ECO:0000256" key="5">
    <source>
        <dbReference type="RuleBase" id="RU364151"/>
    </source>
</evidence>
<organism evidence="6 7">
    <name type="scientific">Aquatica leii</name>
    <dbReference type="NCBI Taxonomy" id="1421715"/>
    <lineage>
        <taxon>Eukaryota</taxon>
        <taxon>Metazoa</taxon>
        <taxon>Ecdysozoa</taxon>
        <taxon>Arthropoda</taxon>
        <taxon>Hexapoda</taxon>
        <taxon>Insecta</taxon>
        <taxon>Pterygota</taxon>
        <taxon>Neoptera</taxon>
        <taxon>Endopterygota</taxon>
        <taxon>Coleoptera</taxon>
        <taxon>Polyphaga</taxon>
        <taxon>Elateriformia</taxon>
        <taxon>Elateroidea</taxon>
        <taxon>Lampyridae</taxon>
        <taxon>Luciolinae</taxon>
        <taxon>Aquatica</taxon>
    </lineage>
</organism>
<keyword evidence="7" id="KW-1185">Reference proteome</keyword>
<keyword evidence="5" id="KW-0010">Activator</keyword>
<evidence type="ECO:0000313" key="7">
    <source>
        <dbReference type="Proteomes" id="UP001353858"/>
    </source>
</evidence>
<accession>A0AAN7Q213</accession>
<keyword evidence="2 5" id="KW-0805">Transcription regulation</keyword>
<comment type="similarity">
    <text evidence="5">Belongs to the Mediator complex subunit 19 family.</text>
</comment>
<evidence type="ECO:0000256" key="2">
    <source>
        <dbReference type="ARBA" id="ARBA00023015"/>
    </source>
</evidence>